<evidence type="ECO:0000313" key="3">
    <source>
        <dbReference type="EMBL" id="KAK2073792.1"/>
    </source>
</evidence>
<feature type="transmembrane region" description="Helical" evidence="2">
    <location>
        <begin position="275"/>
        <end position="301"/>
    </location>
</feature>
<dbReference type="InterPro" id="IPR052413">
    <property type="entry name" value="SUR7_domain"/>
</dbReference>
<organism evidence="3 4">
    <name type="scientific">Phyllachora maydis</name>
    <dbReference type="NCBI Taxonomy" id="1825666"/>
    <lineage>
        <taxon>Eukaryota</taxon>
        <taxon>Fungi</taxon>
        <taxon>Dikarya</taxon>
        <taxon>Ascomycota</taxon>
        <taxon>Pezizomycotina</taxon>
        <taxon>Sordariomycetes</taxon>
        <taxon>Sordariomycetidae</taxon>
        <taxon>Phyllachorales</taxon>
        <taxon>Phyllachoraceae</taxon>
        <taxon>Phyllachora</taxon>
    </lineage>
</organism>
<feature type="transmembrane region" description="Helical" evidence="2">
    <location>
        <begin position="200"/>
        <end position="218"/>
    </location>
</feature>
<protein>
    <recommendedName>
        <fullName evidence="5">Integral membrane protein</fullName>
    </recommendedName>
</protein>
<keyword evidence="2" id="KW-0472">Membrane</keyword>
<gene>
    <name evidence="3" type="ORF">P8C59_008041</name>
</gene>
<dbReference type="GO" id="GO:0051285">
    <property type="term" value="C:cell cortex of cell tip"/>
    <property type="evidence" value="ECO:0007669"/>
    <property type="project" value="TreeGrafter"/>
</dbReference>
<sequence length="384" mass="40146">MVNVGRFTCVAAPFLLTLASLIAILVAGLAGITDKSLYMFQVDTANLTISSSEVRDIIGLKARDATSVIGQAVPDVAGVSGVPGVPAVPGASSLPDVSGLSGLLPEQKQSSPSGSTGNVTAADLGLYDMYQINIWNYCYMAQNGTRECTSPKYNWAQGFVNMSTGTVDSLLTATGKNVTLPKGVTDGINAFVAVSRWTEIVFIIATVGLGIELFFGLFAECSRAFSCITFVIALVATVCVCAFAALATAMSVVVVGTLEGTAKWYGVTSSFNGRFLAAIWLSVAFALAGAFFWLFTICCCAPDHRRRRASRDSTGALATRNVDGTTTEKSVPAGAYVPLGQGQSNPPMPQPYSAAYGQSSPQYAYASGGSGARHDPAYEPYTSK</sequence>
<feature type="region of interest" description="Disordered" evidence="1">
    <location>
        <begin position="311"/>
        <end position="384"/>
    </location>
</feature>
<dbReference type="PANTHER" id="PTHR28019">
    <property type="entry name" value="CELL MEMBRANE PROTEIN YLR413W-RELATED"/>
    <property type="match status" value="1"/>
</dbReference>
<comment type="caution">
    <text evidence="3">The sequence shown here is derived from an EMBL/GenBank/DDBJ whole genome shotgun (WGS) entry which is preliminary data.</text>
</comment>
<dbReference type="EMBL" id="JAQQPM010000007">
    <property type="protein sequence ID" value="KAK2073792.1"/>
    <property type="molecule type" value="Genomic_DNA"/>
</dbReference>
<dbReference type="GO" id="GO:0005886">
    <property type="term" value="C:plasma membrane"/>
    <property type="evidence" value="ECO:0007669"/>
    <property type="project" value="InterPro"/>
</dbReference>
<evidence type="ECO:0000256" key="1">
    <source>
        <dbReference type="SAM" id="MobiDB-lite"/>
    </source>
</evidence>
<keyword evidence="4" id="KW-1185">Reference proteome</keyword>
<dbReference type="AlphaFoldDB" id="A0AAD9IBF4"/>
<name>A0AAD9IBF4_9PEZI</name>
<keyword evidence="2" id="KW-1133">Transmembrane helix</keyword>
<evidence type="ECO:0000313" key="4">
    <source>
        <dbReference type="Proteomes" id="UP001217918"/>
    </source>
</evidence>
<dbReference type="InterPro" id="IPR009571">
    <property type="entry name" value="SUR7/Rim9-like_fungi"/>
</dbReference>
<proteinExistence type="predicted"/>
<evidence type="ECO:0000256" key="2">
    <source>
        <dbReference type="SAM" id="Phobius"/>
    </source>
</evidence>
<keyword evidence="2" id="KW-0812">Transmembrane</keyword>
<feature type="transmembrane region" description="Helical" evidence="2">
    <location>
        <begin position="230"/>
        <end position="255"/>
    </location>
</feature>
<dbReference type="PANTHER" id="PTHR28019:SF3">
    <property type="entry name" value="INTEGRAL MEMBRANE PROTEIN (AFU_ORTHOLOGUE AFUA_6G07470)"/>
    <property type="match status" value="1"/>
</dbReference>
<dbReference type="GO" id="GO:0031505">
    <property type="term" value="P:fungal-type cell wall organization"/>
    <property type="evidence" value="ECO:0007669"/>
    <property type="project" value="TreeGrafter"/>
</dbReference>
<reference evidence="3" key="1">
    <citation type="journal article" date="2023" name="Mol. Plant Microbe Interact.">
        <title>Elucidating the Obligate Nature and Biological Capacity of an Invasive Fungal Corn Pathogen.</title>
        <authorList>
            <person name="MacCready J.S."/>
            <person name="Roggenkamp E.M."/>
            <person name="Gdanetz K."/>
            <person name="Chilvers M.I."/>
        </authorList>
    </citation>
    <scope>NUCLEOTIDE SEQUENCE</scope>
    <source>
        <strain evidence="3">PM02</strain>
    </source>
</reference>
<dbReference type="Pfam" id="PF06687">
    <property type="entry name" value="SUR7"/>
    <property type="match status" value="1"/>
</dbReference>
<accession>A0AAD9IBF4</accession>
<dbReference type="Proteomes" id="UP001217918">
    <property type="component" value="Unassembled WGS sequence"/>
</dbReference>
<evidence type="ECO:0008006" key="5">
    <source>
        <dbReference type="Google" id="ProtNLM"/>
    </source>
</evidence>